<feature type="compositionally biased region" description="Polar residues" evidence="9">
    <location>
        <begin position="270"/>
        <end position="279"/>
    </location>
</feature>
<dbReference type="GO" id="GO:0015031">
    <property type="term" value="P:protein transport"/>
    <property type="evidence" value="ECO:0007669"/>
    <property type="project" value="UniProtKB-KW"/>
</dbReference>
<dbReference type="STRING" id="42251.A0A2T7A452"/>
<dbReference type="GO" id="GO:0005771">
    <property type="term" value="C:multivesicular body"/>
    <property type="evidence" value="ECO:0007669"/>
    <property type="project" value="TreeGrafter"/>
</dbReference>
<organism evidence="12 13">
    <name type="scientific">Tuber borchii</name>
    <name type="common">White truffle</name>
    <dbReference type="NCBI Taxonomy" id="42251"/>
    <lineage>
        <taxon>Eukaryota</taxon>
        <taxon>Fungi</taxon>
        <taxon>Dikarya</taxon>
        <taxon>Ascomycota</taxon>
        <taxon>Pezizomycotina</taxon>
        <taxon>Pezizomycetes</taxon>
        <taxon>Pezizales</taxon>
        <taxon>Tuberaceae</taxon>
        <taxon>Tuber</taxon>
    </lineage>
</organism>
<dbReference type="Pfam" id="PF04652">
    <property type="entry name" value="Vta1"/>
    <property type="match status" value="1"/>
</dbReference>
<keyword evidence="6" id="KW-0967">Endosome</keyword>
<evidence type="ECO:0000256" key="7">
    <source>
        <dbReference type="ARBA" id="ARBA00022927"/>
    </source>
</evidence>
<evidence type="ECO:0000256" key="3">
    <source>
        <dbReference type="ARBA" id="ARBA00007895"/>
    </source>
</evidence>
<dbReference type="Gene3D" id="1.20.5.420">
    <property type="entry name" value="Immunoglobulin FC, subunit C"/>
    <property type="match status" value="1"/>
</dbReference>
<evidence type="ECO:0000313" key="13">
    <source>
        <dbReference type="Proteomes" id="UP000244722"/>
    </source>
</evidence>
<feature type="domain" description="Vta1 C-terminal" evidence="11">
    <location>
        <begin position="350"/>
        <end position="385"/>
    </location>
</feature>
<comment type="caution">
    <text evidence="12">The sequence shown here is derived from an EMBL/GenBank/DDBJ whole genome shotgun (WGS) entry which is preliminary data.</text>
</comment>
<dbReference type="InterPro" id="IPR041212">
    <property type="entry name" value="Vta1_C"/>
</dbReference>
<reference evidence="12 13" key="1">
    <citation type="submission" date="2017-04" db="EMBL/GenBank/DDBJ databases">
        <title>Draft genome sequence of Tuber borchii Vittad., a whitish edible truffle.</title>
        <authorList>
            <consortium name="DOE Joint Genome Institute"/>
            <person name="Murat C."/>
            <person name="Kuo A."/>
            <person name="Barry K.W."/>
            <person name="Clum A."/>
            <person name="Dockter R.B."/>
            <person name="Fauchery L."/>
            <person name="Iotti M."/>
            <person name="Kohler A."/>
            <person name="Labutti K."/>
            <person name="Lindquist E.A."/>
            <person name="Lipzen A."/>
            <person name="Ohm R.A."/>
            <person name="Wang M."/>
            <person name="Grigoriev I.V."/>
            <person name="Zambonelli A."/>
            <person name="Martin F.M."/>
        </authorList>
    </citation>
    <scope>NUCLEOTIDE SEQUENCE [LARGE SCALE GENOMIC DNA]</scope>
    <source>
        <strain evidence="12 13">Tbo3840</strain>
    </source>
</reference>
<feature type="compositionally biased region" description="Pro residues" evidence="9">
    <location>
        <begin position="184"/>
        <end position="193"/>
    </location>
</feature>
<gene>
    <name evidence="12" type="ORF">B9Z19DRAFT_1155911</name>
</gene>
<dbReference type="Pfam" id="PF18097">
    <property type="entry name" value="Vta1_C"/>
    <property type="match status" value="1"/>
</dbReference>
<dbReference type="OrthoDB" id="391137at2759"/>
<keyword evidence="5" id="KW-0963">Cytoplasm</keyword>
<dbReference type="GO" id="GO:0010008">
    <property type="term" value="C:endosome membrane"/>
    <property type="evidence" value="ECO:0007669"/>
    <property type="project" value="UniProtKB-SubCell"/>
</dbReference>
<protein>
    <submittedName>
        <fullName evidence="12">Vta1 like-domain-containing protein</fullName>
    </submittedName>
</protein>
<feature type="compositionally biased region" description="Polar residues" evidence="9">
    <location>
        <begin position="313"/>
        <end position="324"/>
    </location>
</feature>
<feature type="compositionally biased region" description="Low complexity" evidence="9">
    <location>
        <begin position="194"/>
        <end position="205"/>
    </location>
</feature>
<evidence type="ECO:0000256" key="9">
    <source>
        <dbReference type="SAM" id="MobiDB-lite"/>
    </source>
</evidence>
<evidence type="ECO:0000256" key="6">
    <source>
        <dbReference type="ARBA" id="ARBA00022753"/>
    </source>
</evidence>
<name>A0A2T7A452_TUBBO</name>
<evidence type="ECO:0000256" key="4">
    <source>
        <dbReference type="ARBA" id="ARBA00022448"/>
    </source>
</evidence>
<keyword evidence="8" id="KW-0472">Membrane</keyword>
<evidence type="ECO:0000256" key="8">
    <source>
        <dbReference type="ARBA" id="ARBA00023136"/>
    </source>
</evidence>
<evidence type="ECO:0000256" key="1">
    <source>
        <dbReference type="ARBA" id="ARBA00004481"/>
    </source>
</evidence>
<evidence type="ECO:0000313" key="12">
    <source>
        <dbReference type="EMBL" id="PUU82527.1"/>
    </source>
</evidence>
<evidence type="ECO:0000259" key="10">
    <source>
        <dbReference type="Pfam" id="PF04652"/>
    </source>
</evidence>
<sequence>MADKSSPIREPPPELKLIKHVDPVIAYYCYFWSVKQILANNLHHSSTACTTWTADLMDELERRKEELKDKDIIGDDIAAQAYVENFALKIFENGAKVIAAGKATSTTRDTLLAAVCFLELIKIFAEPDAEIQQKIKFAKFHAARIWKAINLGQDPNPSMPELTGTSEADNSLPPPPTVEDEAPPLLPSSPPAPTVSVPAPQAPRQAPSPPPGDQGPGRFYHSESPSILTPPPPARPMSQAPPPSLPQIHTSDASNEYSPQVPIVHEPSAPSLSPSTMGAANTGFPEMHAQHPLNTHYPPSALGTAPLIPPQGYNYNNQPASYYSHSPAPAQQPPIPTPSQQVMKRHEPNEEDILRAQKHAKWAISALDYEDIDTAIKEFRQGLERLGAL</sequence>
<dbReference type="PANTHER" id="PTHR46009:SF1">
    <property type="entry name" value="VACUOLAR PROTEIN SORTING-ASSOCIATED PROTEIN VTA1 HOMOLOG"/>
    <property type="match status" value="1"/>
</dbReference>
<keyword evidence="4" id="KW-0813">Transport</keyword>
<feature type="domain" description="Vta1/callose synthase N-terminal" evidence="10">
    <location>
        <begin position="19"/>
        <end position="149"/>
    </location>
</feature>
<dbReference type="GO" id="GO:0032511">
    <property type="term" value="P:late endosome to vacuole transport via multivesicular body sorting pathway"/>
    <property type="evidence" value="ECO:0007669"/>
    <property type="project" value="InterPro"/>
</dbReference>
<dbReference type="InterPro" id="IPR044538">
    <property type="entry name" value="Vta1-like"/>
</dbReference>
<feature type="compositionally biased region" description="Pro residues" evidence="9">
    <location>
        <begin position="228"/>
        <end position="245"/>
    </location>
</feature>
<evidence type="ECO:0000259" key="11">
    <source>
        <dbReference type="Pfam" id="PF18097"/>
    </source>
</evidence>
<feature type="region of interest" description="Disordered" evidence="9">
    <location>
        <begin position="151"/>
        <end position="346"/>
    </location>
</feature>
<dbReference type="EMBL" id="NESQ01000026">
    <property type="protein sequence ID" value="PUU82527.1"/>
    <property type="molecule type" value="Genomic_DNA"/>
</dbReference>
<dbReference type="InterPro" id="IPR023175">
    <property type="entry name" value="Vta1/CALS_N_sf"/>
</dbReference>
<feature type="compositionally biased region" description="Polar residues" evidence="9">
    <location>
        <begin position="247"/>
        <end position="258"/>
    </location>
</feature>
<keyword evidence="13" id="KW-1185">Reference proteome</keyword>
<comment type="similarity">
    <text evidence="3">Belongs to the VTA1 family.</text>
</comment>
<keyword evidence="7" id="KW-0653">Protein transport</keyword>
<dbReference type="Proteomes" id="UP000244722">
    <property type="component" value="Unassembled WGS sequence"/>
</dbReference>
<dbReference type="InterPro" id="IPR039431">
    <property type="entry name" value="Vta1/CALS_N"/>
</dbReference>
<dbReference type="Gene3D" id="1.25.40.270">
    <property type="entry name" value="Vacuolar protein sorting-associated protein vta1"/>
    <property type="match status" value="1"/>
</dbReference>
<evidence type="ECO:0000256" key="2">
    <source>
        <dbReference type="ARBA" id="ARBA00004496"/>
    </source>
</evidence>
<comment type="subcellular location">
    <subcellularLocation>
        <location evidence="2">Cytoplasm</location>
    </subcellularLocation>
    <subcellularLocation>
        <location evidence="1">Endosome membrane</location>
        <topology evidence="1">Peripheral membrane protein</topology>
    </subcellularLocation>
</comment>
<proteinExistence type="inferred from homology"/>
<accession>A0A2T7A452</accession>
<dbReference type="AlphaFoldDB" id="A0A2T7A452"/>
<dbReference type="PANTHER" id="PTHR46009">
    <property type="entry name" value="VACUOLAR PROTEIN SORTING-ASSOCIATED PROTEIN VTA1 HOMOLOG"/>
    <property type="match status" value="1"/>
</dbReference>
<evidence type="ECO:0000256" key="5">
    <source>
        <dbReference type="ARBA" id="ARBA00022490"/>
    </source>
</evidence>